<reference evidence="1 2" key="1">
    <citation type="submission" date="2021-04" db="EMBL/GenBank/DDBJ databases">
        <authorList>
            <person name="De Guttry C."/>
            <person name="Zahm M."/>
            <person name="Klopp C."/>
            <person name="Cabau C."/>
            <person name="Louis A."/>
            <person name="Berthelot C."/>
            <person name="Parey E."/>
            <person name="Roest Crollius H."/>
            <person name="Montfort J."/>
            <person name="Robinson-Rechavi M."/>
            <person name="Bucao C."/>
            <person name="Bouchez O."/>
            <person name="Gislard M."/>
            <person name="Lluch J."/>
            <person name="Milhes M."/>
            <person name="Lampietro C."/>
            <person name="Lopez Roques C."/>
            <person name="Donnadieu C."/>
            <person name="Braasch I."/>
            <person name="Desvignes T."/>
            <person name="Postlethwait J."/>
            <person name="Bobe J."/>
            <person name="Wedekind C."/>
            <person name="Guiguen Y."/>
        </authorList>
    </citation>
    <scope>NUCLEOTIDE SEQUENCE [LARGE SCALE GENOMIC DNA]</scope>
    <source>
        <strain evidence="1">Cs_M1</strain>
        <tissue evidence="1">Blood</tissue>
    </source>
</reference>
<keyword evidence="2" id="KW-1185">Reference proteome</keyword>
<dbReference type="Proteomes" id="UP001356427">
    <property type="component" value="Unassembled WGS sequence"/>
</dbReference>
<protein>
    <submittedName>
        <fullName evidence="1">Uncharacterized protein</fullName>
    </submittedName>
</protein>
<dbReference type="EMBL" id="JAGTTL010000013">
    <property type="protein sequence ID" value="KAK6313648.1"/>
    <property type="molecule type" value="Genomic_DNA"/>
</dbReference>
<gene>
    <name evidence="1" type="ORF">J4Q44_G00151070</name>
</gene>
<name>A0AAN8LJ47_9TELE</name>
<sequence length="79" mass="8851">MEVVAMVEVGCNTQDSQLSSSHEEYSDDEISTKKAMHWRLGPEDHDDTMLCDFEMACDYIQEEMLVKSADNGGGGMHHP</sequence>
<accession>A0AAN8LJ47</accession>
<organism evidence="1 2">
    <name type="scientific">Coregonus suidteri</name>
    <dbReference type="NCBI Taxonomy" id="861788"/>
    <lineage>
        <taxon>Eukaryota</taxon>
        <taxon>Metazoa</taxon>
        <taxon>Chordata</taxon>
        <taxon>Craniata</taxon>
        <taxon>Vertebrata</taxon>
        <taxon>Euteleostomi</taxon>
        <taxon>Actinopterygii</taxon>
        <taxon>Neopterygii</taxon>
        <taxon>Teleostei</taxon>
        <taxon>Protacanthopterygii</taxon>
        <taxon>Salmoniformes</taxon>
        <taxon>Salmonidae</taxon>
        <taxon>Coregoninae</taxon>
        <taxon>Coregonus</taxon>
    </lineage>
</organism>
<evidence type="ECO:0000313" key="1">
    <source>
        <dbReference type="EMBL" id="KAK6313648.1"/>
    </source>
</evidence>
<proteinExistence type="predicted"/>
<evidence type="ECO:0000313" key="2">
    <source>
        <dbReference type="Proteomes" id="UP001356427"/>
    </source>
</evidence>
<comment type="caution">
    <text evidence="1">The sequence shown here is derived from an EMBL/GenBank/DDBJ whole genome shotgun (WGS) entry which is preliminary data.</text>
</comment>
<dbReference type="AlphaFoldDB" id="A0AAN8LJ47"/>